<gene>
    <name evidence="2" type="ORF">RM530_11890</name>
</gene>
<name>A0ABU2WKB9_9GAMM</name>
<dbReference type="RefSeq" id="WP_311365449.1">
    <property type="nucleotide sequence ID" value="NZ_JAVRIC010000016.1"/>
</dbReference>
<keyword evidence="3" id="KW-1185">Reference proteome</keyword>
<organism evidence="2 3">
    <name type="scientific">Banduia mediterranea</name>
    <dbReference type="NCBI Taxonomy" id="3075609"/>
    <lineage>
        <taxon>Bacteria</taxon>
        <taxon>Pseudomonadati</taxon>
        <taxon>Pseudomonadota</taxon>
        <taxon>Gammaproteobacteria</taxon>
        <taxon>Nevskiales</taxon>
        <taxon>Algiphilaceae</taxon>
        <taxon>Banduia</taxon>
    </lineage>
</organism>
<dbReference type="Proteomes" id="UP001254608">
    <property type="component" value="Unassembled WGS sequence"/>
</dbReference>
<dbReference type="EMBL" id="JAVRIC010000016">
    <property type="protein sequence ID" value="MDT0498059.1"/>
    <property type="molecule type" value="Genomic_DNA"/>
</dbReference>
<evidence type="ECO:0000313" key="2">
    <source>
        <dbReference type="EMBL" id="MDT0498059.1"/>
    </source>
</evidence>
<protein>
    <submittedName>
        <fullName evidence="2">Uncharacterized protein</fullName>
    </submittedName>
</protein>
<accession>A0ABU2WKB9</accession>
<proteinExistence type="predicted"/>
<reference evidence="2 3" key="1">
    <citation type="submission" date="2023-09" db="EMBL/GenBank/DDBJ databases">
        <authorList>
            <person name="Rey-Velasco X."/>
        </authorList>
    </citation>
    <scope>NUCLEOTIDE SEQUENCE [LARGE SCALE GENOMIC DNA]</scope>
    <source>
        <strain evidence="2 3">W345</strain>
    </source>
</reference>
<evidence type="ECO:0000313" key="3">
    <source>
        <dbReference type="Proteomes" id="UP001254608"/>
    </source>
</evidence>
<evidence type="ECO:0000256" key="1">
    <source>
        <dbReference type="SAM" id="MobiDB-lite"/>
    </source>
</evidence>
<comment type="caution">
    <text evidence="2">The sequence shown here is derived from an EMBL/GenBank/DDBJ whole genome shotgun (WGS) entry which is preliminary data.</text>
</comment>
<sequence length="79" mass="8850">MPSTDDDGGGDLRRHAQHGSWRCSGHCKADDHHLIRQYFTGKLIMPVVLPAVQQRRNCNARCQPVADAFDEAEETLFGD</sequence>
<feature type="region of interest" description="Disordered" evidence="1">
    <location>
        <begin position="1"/>
        <end position="24"/>
    </location>
</feature>